<evidence type="ECO:0000313" key="11">
    <source>
        <dbReference type="Proteomes" id="UP000007800"/>
    </source>
</evidence>
<dbReference type="InParanoid" id="C5LIX3"/>
<feature type="domain" description="AGC-kinase C-terminal" evidence="9">
    <location>
        <begin position="307"/>
        <end position="359"/>
    </location>
</feature>
<dbReference type="FunCoup" id="C5LIX3">
    <property type="interactions" value="93"/>
</dbReference>
<name>C5LIX3_PERM5</name>
<dbReference type="GO" id="GO:0004691">
    <property type="term" value="F:cAMP-dependent protein kinase activity"/>
    <property type="evidence" value="ECO:0007669"/>
    <property type="project" value="TreeGrafter"/>
</dbReference>
<dbReference type="FunFam" id="1.10.510.10:FF:000005">
    <property type="entry name" value="cAMP-dependent protein kinase catalytic subunit alpha"/>
    <property type="match status" value="1"/>
</dbReference>
<dbReference type="OMA" id="KHTVVKL"/>
<dbReference type="CDD" id="cd05580">
    <property type="entry name" value="STKc_PKA_like"/>
    <property type="match status" value="1"/>
</dbReference>
<dbReference type="GO" id="GO:0005524">
    <property type="term" value="F:ATP binding"/>
    <property type="evidence" value="ECO:0007669"/>
    <property type="project" value="UniProtKB-UniRule"/>
</dbReference>
<dbReference type="PANTHER" id="PTHR24353">
    <property type="entry name" value="CYCLIC NUCLEOTIDE-DEPENDENT PROTEIN KINASE"/>
    <property type="match status" value="1"/>
</dbReference>
<dbReference type="Gene3D" id="3.30.200.20">
    <property type="entry name" value="Phosphorylase Kinase, domain 1"/>
    <property type="match status" value="1"/>
</dbReference>
<dbReference type="PROSITE" id="PS00108">
    <property type="entry name" value="PROTEIN_KINASE_ST"/>
    <property type="match status" value="1"/>
</dbReference>
<keyword evidence="5 6" id="KW-0067">ATP-binding</keyword>
<dbReference type="SMART" id="SM00133">
    <property type="entry name" value="S_TK_X"/>
    <property type="match status" value="1"/>
</dbReference>
<dbReference type="Gene3D" id="1.10.510.10">
    <property type="entry name" value="Transferase(Phosphotransferase) domain 1"/>
    <property type="match status" value="1"/>
</dbReference>
<feature type="domain" description="Protein kinase" evidence="8">
    <location>
        <begin position="52"/>
        <end position="306"/>
    </location>
</feature>
<dbReference type="GeneID" id="9047319"/>
<keyword evidence="11" id="KW-1185">Reference proteome</keyword>
<organism evidence="11">
    <name type="scientific">Perkinsus marinus (strain ATCC 50983 / TXsc)</name>
    <dbReference type="NCBI Taxonomy" id="423536"/>
    <lineage>
        <taxon>Eukaryota</taxon>
        <taxon>Sar</taxon>
        <taxon>Alveolata</taxon>
        <taxon>Perkinsozoa</taxon>
        <taxon>Perkinsea</taxon>
        <taxon>Perkinsida</taxon>
        <taxon>Perkinsidae</taxon>
        <taxon>Perkinsus</taxon>
    </lineage>
</organism>
<evidence type="ECO:0000256" key="1">
    <source>
        <dbReference type="ARBA" id="ARBA00022527"/>
    </source>
</evidence>
<evidence type="ECO:0000256" key="4">
    <source>
        <dbReference type="ARBA" id="ARBA00022777"/>
    </source>
</evidence>
<gene>
    <name evidence="10" type="ORF">Pmar_PMAR000545</name>
</gene>
<reference evidence="10 11" key="1">
    <citation type="submission" date="2008-07" db="EMBL/GenBank/DDBJ databases">
        <authorList>
            <person name="El-Sayed N."/>
            <person name="Caler E."/>
            <person name="Inman J."/>
            <person name="Amedeo P."/>
            <person name="Hass B."/>
            <person name="Wortman J."/>
        </authorList>
    </citation>
    <scope>NUCLEOTIDE SEQUENCE [LARGE SCALE GENOMIC DNA]</scope>
    <source>
        <strain evidence="11">ATCC 50983 / TXsc</strain>
    </source>
</reference>
<dbReference type="PROSITE" id="PS00107">
    <property type="entry name" value="PROTEIN_KINASE_ATP"/>
    <property type="match status" value="1"/>
</dbReference>
<evidence type="ECO:0000256" key="5">
    <source>
        <dbReference type="ARBA" id="ARBA00022840"/>
    </source>
</evidence>
<dbReference type="PROSITE" id="PS50011">
    <property type="entry name" value="PROTEIN_KINASE_DOM"/>
    <property type="match status" value="1"/>
</dbReference>
<feature type="binding site" evidence="6">
    <location>
        <position position="81"/>
    </location>
    <ligand>
        <name>ATP</name>
        <dbReference type="ChEBI" id="CHEBI:30616"/>
    </ligand>
</feature>
<dbReference type="PROSITE" id="PS51285">
    <property type="entry name" value="AGC_KINASE_CTER"/>
    <property type="match status" value="1"/>
</dbReference>
<keyword evidence="2" id="KW-0808">Transferase</keyword>
<dbReference type="EMBL" id="GG682245">
    <property type="protein sequence ID" value="EER03308.1"/>
    <property type="molecule type" value="Genomic_DNA"/>
</dbReference>
<dbReference type="SUPFAM" id="SSF56112">
    <property type="entry name" value="Protein kinase-like (PK-like)"/>
    <property type="match status" value="1"/>
</dbReference>
<dbReference type="GO" id="GO:0009653">
    <property type="term" value="P:anatomical structure morphogenesis"/>
    <property type="evidence" value="ECO:0007669"/>
    <property type="project" value="UniProtKB-ARBA"/>
</dbReference>
<dbReference type="RefSeq" id="XP_002771492.1">
    <property type="nucleotide sequence ID" value="XM_002771446.1"/>
</dbReference>
<keyword evidence="3 6" id="KW-0547">Nucleotide-binding</keyword>
<evidence type="ECO:0000259" key="9">
    <source>
        <dbReference type="PROSITE" id="PS51285"/>
    </source>
</evidence>
<dbReference type="GO" id="GO:0005952">
    <property type="term" value="C:cAMP-dependent protein kinase complex"/>
    <property type="evidence" value="ECO:0007669"/>
    <property type="project" value="TreeGrafter"/>
</dbReference>
<keyword evidence="4 10" id="KW-0418">Kinase</keyword>
<evidence type="ECO:0000313" key="10">
    <source>
        <dbReference type="EMBL" id="EER03308.1"/>
    </source>
</evidence>
<evidence type="ECO:0000256" key="7">
    <source>
        <dbReference type="RuleBase" id="RU000304"/>
    </source>
</evidence>
<dbReference type="InterPro" id="IPR017441">
    <property type="entry name" value="Protein_kinase_ATP_BS"/>
</dbReference>
<evidence type="ECO:0000259" key="8">
    <source>
        <dbReference type="PROSITE" id="PS50011"/>
    </source>
</evidence>
<keyword evidence="1 7" id="KW-0723">Serine/threonine-protein kinase</keyword>
<dbReference type="InterPro" id="IPR000719">
    <property type="entry name" value="Prot_kinase_dom"/>
</dbReference>
<dbReference type="AlphaFoldDB" id="C5LIX3"/>
<accession>C5LIX3</accession>
<dbReference type="Proteomes" id="UP000007800">
    <property type="component" value="Unassembled WGS sequence"/>
</dbReference>
<comment type="similarity">
    <text evidence="7">Belongs to the protein kinase superfamily.</text>
</comment>
<dbReference type="SMART" id="SM00220">
    <property type="entry name" value="S_TKc"/>
    <property type="match status" value="1"/>
</dbReference>
<dbReference type="OrthoDB" id="63267at2759"/>
<dbReference type="InterPro" id="IPR000961">
    <property type="entry name" value="AGC-kinase_C"/>
</dbReference>
<evidence type="ECO:0000256" key="6">
    <source>
        <dbReference type="PROSITE-ProRule" id="PRU10141"/>
    </source>
</evidence>
<dbReference type="PANTHER" id="PTHR24353:SF37">
    <property type="entry name" value="CAMP-DEPENDENT PROTEIN KINASE CATALYTIC SUBUNIT PRKX"/>
    <property type="match status" value="1"/>
</dbReference>
<dbReference type="FunFam" id="3.30.200.20:FF:000042">
    <property type="entry name" value="Aurora kinase A"/>
    <property type="match status" value="1"/>
</dbReference>
<protein>
    <submittedName>
        <fullName evidence="10">cAMP-dependent protein kinase catalytic subunit isoform 2, putative</fullName>
    </submittedName>
</protein>
<evidence type="ECO:0000256" key="3">
    <source>
        <dbReference type="ARBA" id="ARBA00022741"/>
    </source>
</evidence>
<dbReference type="InterPro" id="IPR011009">
    <property type="entry name" value="Kinase-like_dom_sf"/>
</dbReference>
<dbReference type="InterPro" id="IPR008271">
    <property type="entry name" value="Ser/Thr_kinase_AS"/>
</dbReference>
<evidence type="ECO:0000256" key="2">
    <source>
        <dbReference type="ARBA" id="ARBA00022679"/>
    </source>
</evidence>
<proteinExistence type="inferred from homology"/>
<sequence>MAGVEGPVAMMSLVPTRVVSSSSALQHQRQQQQLGPPAAECCALDSCDVESFELGKTLGTGSFGRVRFATHKASGRHYALKMLKKAVIIRLKQVDHINSEKTILKAIHHPMIVNLYGSFHDSRYLYLALEYVVGGEFFTHLRKVGRFENETARFYAAQIVSIFEYLHSKNIIYRDLKPENILLGADGYLKLTDFGFAKIVHQRTYTLCGTPEYIAPEVLLNKGHGKAVDWWTLGILTYEMMVGCPPFVDEDPMGIYQKILTGKIVFPRSFDKHAKTLVKKMLTADLTQRYGTLRGGVDDIKKCKWFAGISWEALYRKEIESPYKPMVKSATDTSNFEDYPDSTDLAPIVSAIDDPFVSW</sequence>
<dbReference type="Pfam" id="PF00069">
    <property type="entry name" value="Pkinase"/>
    <property type="match status" value="1"/>
</dbReference>